<feature type="region of interest" description="Disordered" evidence="1">
    <location>
        <begin position="153"/>
        <end position="175"/>
    </location>
</feature>
<reference evidence="2 3" key="1">
    <citation type="submission" date="2023-04" db="EMBL/GenBank/DDBJ databases">
        <title>Ottowia paracancer sp. nov., isolated from human stomach.</title>
        <authorList>
            <person name="Song Y."/>
        </authorList>
    </citation>
    <scope>NUCLEOTIDE SEQUENCE [LARGE SCALE GENOMIC DNA]</scope>
    <source>
        <strain evidence="2 3">10c7w1</strain>
    </source>
</reference>
<proteinExistence type="predicted"/>
<dbReference type="Proteomes" id="UP001237156">
    <property type="component" value="Unassembled WGS sequence"/>
</dbReference>
<accession>A0AAW6RM18</accession>
<name>A0AAW6RM18_9BURK</name>
<comment type="caution">
    <text evidence="2">The sequence shown here is derived from an EMBL/GenBank/DDBJ whole genome shotgun (WGS) entry which is preliminary data.</text>
</comment>
<dbReference type="RefSeq" id="WP_279524751.1">
    <property type="nucleotide sequence ID" value="NZ_JARVII010000019.1"/>
</dbReference>
<evidence type="ECO:0000256" key="1">
    <source>
        <dbReference type="SAM" id="MobiDB-lite"/>
    </source>
</evidence>
<keyword evidence="3" id="KW-1185">Reference proteome</keyword>
<protein>
    <submittedName>
        <fullName evidence="2">Uncharacterized protein</fullName>
    </submittedName>
</protein>
<dbReference type="EMBL" id="JARVII010000019">
    <property type="protein sequence ID" value="MDG9699939.1"/>
    <property type="molecule type" value="Genomic_DNA"/>
</dbReference>
<dbReference type="AlphaFoldDB" id="A0AAW6RM18"/>
<evidence type="ECO:0000313" key="2">
    <source>
        <dbReference type="EMBL" id="MDG9699939.1"/>
    </source>
</evidence>
<sequence>MRSGDIRFSHSFKRIQNPARHCKYPECPVSILKQRRLSGARQRFMQAYRRNSARQTHARHGAMANLKTPACRHALDTLKITHNDEAKATGGKLLPDLSGNLRLERHIAQSIQRISNMTNRPLWRADFSDFQTIDLTGSGRYFHVRRFFRAAARPAPAQAPAAARPSSAAPAPRPA</sequence>
<gene>
    <name evidence="2" type="ORF">QB898_09490</name>
</gene>
<organism evidence="2 3">
    <name type="scientific">Ottowia cancrivicina</name>
    <dbReference type="NCBI Taxonomy" id="3040346"/>
    <lineage>
        <taxon>Bacteria</taxon>
        <taxon>Pseudomonadati</taxon>
        <taxon>Pseudomonadota</taxon>
        <taxon>Betaproteobacteria</taxon>
        <taxon>Burkholderiales</taxon>
        <taxon>Comamonadaceae</taxon>
        <taxon>Ottowia</taxon>
    </lineage>
</organism>
<evidence type="ECO:0000313" key="3">
    <source>
        <dbReference type="Proteomes" id="UP001237156"/>
    </source>
</evidence>